<proteinExistence type="predicted"/>
<dbReference type="EMBL" id="NBBJ01000001">
    <property type="protein sequence ID" value="OWK32489.1"/>
    <property type="molecule type" value="Genomic_DNA"/>
</dbReference>
<organism evidence="4 5">
    <name type="scientific">Sphingomonas mucosissima</name>
    <dbReference type="NCBI Taxonomy" id="370959"/>
    <lineage>
        <taxon>Bacteria</taxon>
        <taxon>Pseudomonadati</taxon>
        <taxon>Pseudomonadota</taxon>
        <taxon>Alphaproteobacteria</taxon>
        <taxon>Sphingomonadales</taxon>
        <taxon>Sphingomonadaceae</taxon>
        <taxon>Sphingomonas</taxon>
    </lineage>
</organism>
<dbReference type="OrthoDB" id="9813395at2"/>
<dbReference type="GO" id="GO:0009254">
    <property type="term" value="P:peptidoglycan turnover"/>
    <property type="evidence" value="ECO:0007669"/>
    <property type="project" value="TreeGrafter"/>
</dbReference>
<dbReference type="PROSITE" id="PS51464">
    <property type="entry name" value="SIS"/>
    <property type="match status" value="1"/>
</dbReference>
<dbReference type="PANTHER" id="PTHR10088">
    <property type="entry name" value="GLUCOKINASE REGULATORY PROTEIN"/>
    <property type="match status" value="1"/>
</dbReference>
<dbReference type="GO" id="GO:0016835">
    <property type="term" value="F:carbon-oxygen lyase activity"/>
    <property type="evidence" value="ECO:0007669"/>
    <property type="project" value="InterPro"/>
</dbReference>
<dbReference type="InterPro" id="IPR040190">
    <property type="entry name" value="MURQ/GCKR"/>
</dbReference>
<dbReference type="GO" id="GO:0097367">
    <property type="term" value="F:carbohydrate derivative binding"/>
    <property type="evidence" value="ECO:0007669"/>
    <property type="project" value="InterPro"/>
</dbReference>
<dbReference type="AlphaFoldDB" id="A0A245ZRW6"/>
<dbReference type="GO" id="GO:0046348">
    <property type="term" value="P:amino sugar catabolic process"/>
    <property type="evidence" value="ECO:0007669"/>
    <property type="project" value="InterPro"/>
</dbReference>
<dbReference type="NCBIfam" id="NF003915">
    <property type="entry name" value="PRK05441.1"/>
    <property type="match status" value="1"/>
</dbReference>
<evidence type="ECO:0000256" key="2">
    <source>
        <dbReference type="ARBA" id="ARBA00023277"/>
    </source>
</evidence>
<name>A0A245ZRW6_9SPHN</name>
<dbReference type="Pfam" id="PF22645">
    <property type="entry name" value="GKRP_SIS_N"/>
    <property type="match status" value="1"/>
</dbReference>
<dbReference type="InterPro" id="IPR046348">
    <property type="entry name" value="SIS_dom_sf"/>
</dbReference>
<keyword evidence="2" id="KW-0119">Carbohydrate metabolism</keyword>
<dbReference type="RefSeq" id="WP_088332153.1">
    <property type="nucleotide sequence ID" value="NZ_NBBJ01000001.1"/>
</dbReference>
<dbReference type="Proteomes" id="UP000197783">
    <property type="component" value="Unassembled WGS sequence"/>
</dbReference>
<dbReference type="Gene3D" id="3.40.50.10490">
    <property type="entry name" value="Glucose-6-phosphate isomerase like protein, domain 1"/>
    <property type="match status" value="1"/>
</dbReference>
<evidence type="ECO:0000313" key="4">
    <source>
        <dbReference type="EMBL" id="OWK32489.1"/>
    </source>
</evidence>
<keyword evidence="1 4" id="KW-0456">Lyase</keyword>
<evidence type="ECO:0000256" key="1">
    <source>
        <dbReference type="ARBA" id="ARBA00023239"/>
    </source>
</evidence>
<sequence>MSTETVDPRYVSIDRWPSVIAVEAMLEGQMAALAAIKSQTAAIATAAEDAARRLGAEGRLIYAGAGTSGRVAVQDGVELFPTYNWPRARLVFLMAGGTAALIESVEGAEDDAGAARAAVIDAAVGASDVVIGVAASGRTAYTVAAVEAARAAGALTIGVANNAGEGLLTRAEHAILADTGSEIVAGSTRMKAGTAQKAVLNLLSTTIMLRLGLVHQGMMVNMRVSNRKLRARAEAMVAQIAGVGREVAAQALDVAGEEIRAAVLIARGATAAEAAASLGAHGGSLAAAMDGVARP</sequence>
<dbReference type="Gene3D" id="1.10.8.1080">
    <property type="match status" value="1"/>
</dbReference>
<dbReference type="PANTHER" id="PTHR10088:SF4">
    <property type="entry name" value="GLUCOKINASE REGULATORY PROTEIN"/>
    <property type="match status" value="1"/>
</dbReference>
<dbReference type="SUPFAM" id="SSF53697">
    <property type="entry name" value="SIS domain"/>
    <property type="match status" value="1"/>
</dbReference>
<evidence type="ECO:0000313" key="5">
    <source>
        <dbReference type="Proteomes" id="UP000197783"/>
    </source>
</evidence>
<feature type="domain" description="SIS" evidence="3">
    <location>
        <begin position="50"/>
        <end position="213"/>
    </location>
</feature>
<comment type="caution">
    <text evidence="4">The sequence shown here is derived from an EMBL/GenBank/DDBJ whole genome shotgun (WGS) entry which is preliminary data.</text>
</comment>
<keyword evidence="5" id="KW-1185">Reference proteome</keyword>
<dbReference type="InterPro" id="IPR005488">
    <property type="entry name" value="Etherase_MurQ"/>
</dbReference>
<dbReference type="InterPro" id="IPR001347">
    <property type="entry name" value="SIS_dom"/>
</dbReference>
<dbReference type="GO" id="GO:0016803">
    <property type="term" value="F:ether hydrolase activity"/>
    <property type="evidence" value="ECO:0007669"/>
    <property type="project" value="TreeGrafter"/>
</dbReference>
<evidence type="ECO:0000259" key="3">
    <source>
        <dbReference type="PROSITE" id="PS51464"/>
    </source>
</evidence>
<dbReference type="CDD" id="cd05007">
    <property type="entry name" value="SIS_Etherase"/>
    <property type="match status" value="1"/>
</dbReference>
<reference evidence="4 5" key="1">
    <citation type="submission" date="2017-03" db="EMBL/GenBank/DDBJ databases">
        <title>Genome sequence of Sphingomonas mucosissima DSM 17494.</title>
        <authorList>
            <person name="Poehlein A."/>
            <person name="Wuebbeler J.H."/>
            <person name="Steinbuechel A."/>
            <person name="Daniel R."/>
        </authorList>
    </citation>
    <scope>NUCLEOTIDE SEQUENCE [LARGE SCALE GENOMIC DNA]</scope>
    <source>
        <strain evidence="4 5">DSM 17494</strain>
    </source>
</reference>
<accession>A0A245ZRW6</accession>
<gene>
    <name evidence="4" type="primary">murQ</name>
    <name evidence="4" type="ORF">SPMU_08210</name>
</gene>
<dbReference type="EC" id="4.2.1.126" evidence="4"/>
<protein>
    <submittedName>
        <fullName evidence="4">N-acetylmuramic acid 6-phosphate etherase</fullName>
        <ecNumber evidence="4">4.2.1.126</ecNumber>
    </submittedName>
</protein>